<dbReference type="Gene3D" id="3.30.565.10">
    <property type="entry name" value="Histidine kinase-like ATPase, C-terminal domain"/>
    <property type="match status" value="1"/>
</dbReference>
<feature type="non-terminal residue" evidence="3">
    <location>
        <position position="1"/>
    </location>
</feature>
<organism evidence="3">
    <name type="scientific">marine sediment metagenome</name>
    <dbReference type="NCBI Taxonomy" id="412755"/>
    <lineage>
        <taxon>unclassified sequences</taxon>
        <taxon>metagenomes</taxon>
        <taxon>ecological metagenomes</taxon>
    </lineage>
</organism>
<name>X0X925_9ZZZZ</name>
<evidence type="ECO:0008006" key="4">
    <source>
        <dbReference type="Google" id="ProtNLM"/>
    </source>
</evidence>
<comment type="caution">
    <text evidence="3">The sequence shown here is derived from an EMBL/GenBank/DDBJ whole genome shotgun (WGS) entry which is preliminary data.</text>
</comment>
<gene>
    <name evidence="3" type="ORF">S01H1_72977</name>
</gene>
<accession>X0X925</accession>
<reference evidence="3" key="1">
    <citation type="journal article" date="2014" name="Front. Microbiol.">
        <title>High frequency of phylogenetically diverse reductive dehalogenase-homologous genes in deep subseafloor sedimentary metagenomes.</title>
        <authorList>
            <person name="Kawai M."/>
            <person name="Futagami T."/>
            <person name="Toyoda A."/>
            <person name="Takaki Y."/>
            <person name="Nishi S."/>
            <person name="Hori S."/>
            <person name="Arai W."/>
            <person name="Tsubouchi T."/>
            <person name="Morono Y."/>
            <person name="Uchiyama I."/>
            <person name="Ito T."/>
            <person name="Fujiyama A."/>
            <person name="Inagaki F."/>
            <person name="Takami H."/>
        </authorList>
    </citation>
    <scope>NUCLEOTIDE SEQUENCE</scope>
    <source>
        <strain evidence="3">Expedition CK06-06</strain>
    </source>
</reference>
<dbReference type="AlphaFoldDB" id="X0X925"/>
<evidence type="ECO:0000259" key="1">
    <source>
        <dbReference type="PROSITE" id="PS50109"/>
    </source>
</evidence>
<dbReference type="InterPro" id="IPR036890">
    <property type="entry name" value="HATPase_C_sf"/>
</dbReference>
<dbReference type="SUPFAM" id="SSF52172">
    <property type="entry name" value="CheY-like"/>
    <property type="match status" value="1"/>
</dbReference>
<dbReference type="InterPro" id="IPR001789">
    <property type="entry name" value="Sig_transdc_resp-reg_receiver"/>
</dbReference>
<dbReference type="SUPFAM" id="SSF55874">
    <property type="entry name" value="ATPase domain of HSP90 chaperone/DNA topoisomerase II/histidine kinase"/>
    <property type="match status" value="1"/>
</dbReference>
<dbReference type="SMART" id="SM00387">
    <property type="entry name" value="HATPase_c"/>
    <property type="match status" value="1"/>
</dbReference>
<sequence length="242" mass="26814">NNIVLKLEKMLSRIIGEDIEFITELSDDRLDVMVDFSQMEQVLMNLIANARDAMPKGGTLSVKTRSIEINDSFTETRGFGRPGPYAVISITDTGLGMDKQTMMKIFEPFFTTKEVNKGTGLGLSIIYGIIKEHFGYIDVVSDPGVGTTFCIYLPIRKHLLYSSEQNQHTDISAPMGGIETILLAEDDPVVRELTSSVLSEFGYNVIAALDGEDAVNKFIQHRNDIQFCILDAVMPKKHGGDV</sequence>
<dbReference type="GO" id="GO:0000160">
    <property type="term" value="P:phosphorelay signal transduction system"/>
    <property type="evidence" value="ECO:0007669"/>
    <property type="project" value="InterPro"/>
</dbReference>
<feature type="non-terminal residue" evidence="3">
    <location>
        <position position="242"/>
    </location>
</feature>
<dbReference type="InterPro" id="IPR011006">
    <property type="entry name" value="CheY-like_superfamily"/>
</dbReference>
<feature type="domain" description="Histidine kinase" evidence="1">
    <location>
        <begin position="1"/>
        <end position="157"/>
    </location>
</feature>
<dbReference type="Pfam" id="PF02518">
    <property type="entry name" value="HATPase_c"/>
    <property type="match status" value="1"/>
</dbReference>
<evidence type="ECO:0000313" key="3">
    <source>
        <dbReference type="EMBL" id="GAG39550.1"/>
    </source>
</evidence>
<dbReference type="PRINTS" id="PR00344">
    <property type="entry name" value="BCTRLSENSOR"/>
</dbReference>
<dbReference type="PROSITE" id="PS50109">
    <property type="entry name" value="HIS_KIN"/>
    <property type="match status" value="1"/>
</dbReference>
<dbReference type="PANTHER" id="PTHR43065:SF42">
    <property type="entry name" value="TWO-COMPONENT SENSOR PPRA"/>
    <property type="match status" value="1"/>
</dbReference>
<evidence type="ECO:0000259" key="2">
    <source>
        <dbReference type="PROSITE" id="PS50110"/>
    </source>
</evidence>
<dbReference type="PROSITE" id="PS50110">
    <property type="entry name" value="RESPONSE_REGULATORY"/>
    <property type="match status" value="1"/>
</dbReference>
<dbReference type="PANTHER" id="PTHR43065">
    <property type="entry name" value="SENSOR HISTIDINE KINASE"/>
    <property type="match status" value="1"/>
</dbReference>
<dbReference type="EMBL" id="BARS01048730">
    <property type="protein sequence ID" value="GAG39550.1"/>
    <property type="molecule type" value="Genomic_DNA"/>
</dbReference>
<dbReference type="Pfam" id="PF00072">
    <property type="entry name" value="Response_reg"/>
    <property type="match status" value="1"/>
</dbReference>
<dbReference type="InterPro" id="IPR003594">
    <property type="entry name" value="HATPase_dom"/>
</dbReference>
<dbReference type="InterPro" id="IPR005467">
    <property type="entry name" value="His_kinase_dom"/>
</dbReference>
<dbReference type="GO" id="GO:0016772">
    <property type="term" value="F:transferase activity, transferring phosphorus-containing groups"/>
    <property type="evidence" value="ECO:0007669"/>
    <property type="project" value="InterPro"/>
</dbReference>
<dbReference type="Gene3D" id="3.40.50.2300">
    <property type="match status" value="1"/>
</dbReference>
<protein>
    <recommendedName>
        <fullName evidence="4">Response regulatory domain-containing protein</fullName>
    </recommendedName>
</protein>
<feature type="domain" description="Response regulatory" evidence="2">
    <location>
        <begin position="180"/>
        <end position="242"/>
    </location>
</feature>
<dbReference type="InterPro" id="IPR004358">
    <property type="entry name" value="Sig_transdc_His_kin-like_C"/>
</dbReference>
<proteinExistence type="predicted"/>